<dbReference type="InterPro" id="IPR005147">
    <property type="entry name" value="tRNA_synthase_B5-dom"/>
</dbReference>
<evidence type="ECO:0000313" key="21">
    <source>
        <dbReference type="EMBL" id="SOE50161.1"/>
    </source>
</evidence>
<evidence type="ECO:0000259" key="18">
    <source>
        <dbReference type="PROSITE" id="PS51447"/>
    </source>
</evidence>
<dbReference type="GO" id="GO:0000287">
    <property type="term" value="F:magnesium ion binding"/>
    <property type="evidence" value="ECO:0007669"/>
    <property type="project" value="UniProtKB-UniRule"/>
</dbReference>
<dbReference type="CDD" id="cd00769">
    <property type="entry name" value="PheRS_beta_core"/>
    <property type="match status" value="1"/>
</dbReference>
<evidence type="ECO:0000256" key="2">
    <source>
        <dbReference type="ARBA" id="ARBA00008653"/>
    </source>
</evidence>
<dbReference type="InterPro" id="IPR002547">
    <property type="entry name" value="tRNA-bd_dom"/>
</dbReference>
<feature type="binding site" evidence="15">
    <location>
        <position position="463"/>
    </location>
    <ligand>
        <name>Mg(2+)</name>
        <dbReference type="ChEBI" id="CHEBI:18420"/>
        <note>shared with alpha subunit</note>
    </ligand>
</feature>
<evidence type="ECO:0000256" key="12">
    <source>
        <dbReference type="ARBA" id="ARBA00022917"/>
    </source>
</evidence>
<keyword evidence="10 15" id="KW-0460">Magnesium</keyword>
<dbReference type="InterPro" id="IPR020825">
    <property type="entry name" value="Phe-tRNA_synthase-like_B3/B4"/>
</dbReference>
<dbReference type="SMART" id="SM00874">
    <property type="entry name" value="B5"/>
    <property type="match status" value="1"/>
</dbReference>
<sequence length="808" mass="87575">MQFPESWLRTLVDPAISSDELGHRLTMAGLEVEDAVPAAPPFSGIVVARILETTQHPDADKLRVCRVDDGSGEPLQIVCGAPNAAPGLVVPLARVGAELPGGMKIGVAKMRGVQSSGMLCSARELGLSQDHGGLMVLADDLAPGRDLRDALALDDTVFTLKLTPNRADCLSILGVAREVAALTGAPLKTPQAAPAKVELDEVIPVDIQAPGLCGRFGGRVIRGVNARAATPEWMRTRLERAGQRSVSVLVDISNYVMLELGRPSHVFDLDKLPAKQLTVRWAREGEKLELLNGQTIELDGDMGVVAAGEQVESLAGIMGGQATSVTLDTTNIYVEAAFWWPEAIAGRARRLRFGSEASHRFERGVDYASIPEHLEFITALIQQICGGQAGPLDDQTVGTLKEAGARAPVRLRTARCARVLGITVSTDDIASVFTRLGLPFTQEGEDFIVTPPSYRFDIEIEEDLIEEVARIHGFENIPDRPPLARATMLSQPEAEHGPHALRRAVAALDYQEVVNFAFVEAEWERDYAGNDDPIKLLNPIASQLAVMRSSLMGGLIANIVHNAKRKQSRVRVFELGRVFSRDPRVEAGGLSVRGVHQPQRLGGAAWGTAAEEQWGLPSRQVDFYDVKRDVELLFGARLSAVRFVAAEHPALHPGRSARIDVDGAPAGWIGELHPRWVQQAELAHTPVLFEIALDALTPARVPQADDLSRQPIVVRDLALWVPAGVDVQSLLDTIAATADNDPALSVLRDVRLFDVWRDPKAGADADKSLAFRFWLQDPVVTLEDARVDACMATLRDALANAHGVRLRT</sequence>
<dbReference type="GO" id="GO:0009328">
    <property type="term" value="C:phenylalanine-tRNA ligase complex"/>
    <property type="evidence" value="ECO:0007669"/>
    <property type="project" value="TreeGrafter"/>
</dbReference>
<feature type="domain" description="FDX-ACB" evidence="18">
    <location>
        <begin position="708"/>
        <end position="807"/>
    </location>
</feature>
<dbReference type="GO" id="GO:0004826">
    <property type="term" value="F:phenylalanine-tRNA ligase activity"/>
    <property type="evidence" value="ECO:0007669"/>
    <property type="project" value="UniProtKB-UniRule"/>
</dbReference>
<evidence type="ECO:0000256" key="14">
    <source>
        <dbReference type="ARBA" id="ARBA00049255"/>
    </source>
</evidence>
<evidence type="ECO:0000259" key="17">
    <source>
        <dbReference type="PROSITE" id="PS50886"/>
    </source>
</evidence>
<feature type="domain" description="TRNA-binding" evidence="17">
    <location>
        <begin position="39"/>
        <end position="148"/>
    </location>
</feature>
<protein>
    <recommendedName>
        <fullName evidence="15">Phenylalanine--tRNA ligase beta subunit</fullName>
        <ecNumber evidence="15">6.1.1.20</ecNumber>
    </recommendedName>
    <alternativeName>
        <fullName evidence="15">Phenylalanyl-tRNA synthetase beta subunit</fullName>
        <shortName evidence="15">PheRS</shortName>
    </alternativeName>
</protein>
<dbReference type="Gene3D" id="3.30.930.10">
    <property type="entry name" value="Bira Bifunctional Protein, Domain 2"/>
    <property type="match status" value="1"/>
</dbReference>
<dbReference type="HAMAP" id="MF_00283">
    <property type="entry name" value="Phe_tRNA_synth_beta1"/>
    <property type="match status" value="1"/>
</dbReference>
<organism evidence="20 22">
    <name type="scientific">Orrella dioscoreae</name>
    <dbReference type="NCBI Taxonomy" id="1851544"/>
    <lineage>
        <taxon>Bacteria</taxon>
        <taxon>Pseudomonadati</taxon>
        <taxon>Pseudomonadota</taxon>
        <taxon>Betaproteobacteria</taxon>
        <taxon>Burkholderiales</taxon>
        <taxon>Alcaligenaceae</taxon>
        <taxon>Orrella</taxon>
    </lineage>
</organism>
<dbReference type="InterPro" id="IPR045864">
    <property type="entry name" value="aa-tRNA-synth_II/BPL/LPL"/>
</dbReference>
<comment type="subunit">
    <text evidence="3 15">Tetramer of two alpha and two beta subunits.</text>
</comment>
<dbReference type="AlphaFoldDB" id="A0A1C3K741"/>
<dbReference type="Pfam" id="PF03484">
    <property type="entry name" value="B5"/>
    <property type="match status" value="1"/>
</dbReference>
<evidence type="ECO:0000313" key="22">
    <source>
        <dbReference type="Proteomes" id="UP000078558"/>
    </source>
</evidence>
<dbReference type="PROSITE" id="PS51483">
    <property type="entry name" value="B5"/>
    <property type="match status" value="1"/>
</dbReference>
<evidence type="ECO:0000256" key="9">
    <source>
        <dbReference type="ARBA" id="ARBA00022840"/>
    </source>
</evidence>
<dbReference type="InterPro" id="IPR005121">
    <property type="entry name" value="Fdx_antiC-bd"/>
</dbReference>
<comment type="subcellular location">
    <subcellularLocation>
        <location evidence="1 15">Cytoplasm</location>
    </subcellularLocation>
</comment>
<dbReference type="EMBL" id="FLRC01000053">
    <property type="protein sequence ID" value="SBT27292.1"/>
    <property type="molecule type" value="Genomic_DNA"/>
</dbReference>
<dbReference type="SUPFAM" id="SSF46955">
    <property type="entry name" value="Putative DNA-binding domain"/>
    <property type="match status" value="1"/>
</dbReference>
<dbReference type="InterPro" id="IPR036690">
    <property type="entry name" value="Fdx_antiC-bd_sf"/>
</dbReference>
<dbReference type="InterPro" id="IPR045060">
    <property type="entry name" value="Phe-tRNA-ligase_IIc_bsu"/>
</dbReference>
<evidence type="ECO:0000256" key="1">
    <source>
        <dbReference type="ARBA" id="ARBA00004496"/>
    </source>
</evidence>
<evidence type="ECO:0000256" key="5">
    <source>
        <dbReference type="ARBA" id="ARBA00022555"/>
    </source>
</evidence>
<feature type="binding site" evidence="15">
    <location>
        <position position="467"/>
    </location>
    <ligand>
        <name>Mg(2+)</name>
        <dbReference type="ChEBI" id="CHEBI:18420"/>
        <note>shared with alpha subunit</note>
    </ligand>
</feature>
<comment type="catalytic activity">
    <reaction evidence="14 15">
        <text>tRNA(Phe) + L-phenylalanine + ATP = L-phenylalanyl-tRNA(Phe) + AMP + diphosphate + H(+)</text>
        <dbReference type="Rhea" id="RHEA:19413"/>
        <dbReference type="Rhea" id="RHEA-COMP:9668"/>
        <dbReference type="Rhea" id="RHEA-COMP:9699"/>
        <dbReference type="ChEBI" id="CHEBI:15378"/>
        <dbReference type="ChEBI" id="CHEBI:30616"/>
        <dbReference type="ChEBI" id="CHEBI:33019"/>
        <dbReference type="ChEBI" id="CHEBI:58095"/>
        <dbReference type="ChEBI" id="CHEBI:78442"/>
        <dbReference type="ChEBI" id="CHEBI:78531"/>
        <dbReference type="ChEBI" id="CHEBI:456215"/>
        <dbReference type="EC" id="6.1.1.20"/>
    </reaction>
</comment>
<dbReference type="SUPFAM" id="SSF55681">
    <property type="entry name" value="Class II aaRS and biotin synthetases"/>
    <property type="match status" value="1"/>
</dbReference>
<dbReference type="InterPro" id="IPR004532">
    <property type="entry name" value="Phe-tRNA-ligase_IIc_bsu_bact"/>
</dbReference>
<keyword evidence="11 16" id="KW-0694">RNA-binding</keyword>
<reference evidence="20 22" key="1">
    <citation type="submission" date="2016-06" db="EMBL/GenBank/DDBJ databases">
        <authorList>
            <person name="Kjaerup R.B."/>
            <person name="Dalgaard T.S."/>
            <person name="Juul-Madsen H.R."/>
        </authorList>
    </citation>
    <scope>NUCLEOTIDE SEQUENCE [LARGE SCALE GENOMIC DNA]</scope>
    <source>
        <strain evidence="20">Orrdi1</strain>
    </source>
</reference>
<dbReference type="Pfam" id="PF17759">
    <property type="entry name" value="tRNA_synthFbeta"/>
    <property type="match status" value="1"/>
</dbReference>
<proteinExistence type="inferred from homology"/>
<evidence type="ECO:0000313" key="20">
    <source>
        <dbReference type="EMBL" id="SBT27292.1"/>
    </source>
</evidence>
<dbReference type="FunFam" id="3.30.56.10:FF:000002">
    <property type="entry name" value="Phenylalanine--tRNA ligase beta subunit"/>
    <property type="match status" value="1"/>
</dbReference>
<dbReference type="Gene3D" id="3.30.70.380">
    <property type="entry name" value="Ferrodoxin-fold anticodon-binding domain"/>
    <property type="match status" value="1"/>
</dbReference>
<dbReference type="FunFam" id="2.40.50.140:FF:000045">
    <property type="entry name" value="Phenylalanine--tRNA ligase beta subunit"/>
    <property type="match status" value="1"/>
</dbReference>
<dbReference type="CDD" id="cd02796">
    <property type="entry name" value="tRNA_bind_bactPheRS"/>
    <property type="match status" value="1"/>
</dbReference>
<keyword evidence="7 15" id="KW-0479">Metal-binding</keyword>
<keyword evidence="12 15" id="KW-0648">Protein biosynthesis</keyword>
<dbReference type="EC" id="6.1.1.20" evidence="15"/>
<dbReference type="RefSeq" id="WP_067758614.1">
    <property type="nucleotide sequence ID" value="NZ_LT907988.1"/>
</dbReference>
<dbReference type="PANTHER" id="PTHR10947:SF0">
    <property type="entry name" value="PHENYLALANINE--TRNA LIGASE BETA SUBUNIT"/>
    <property type="match status" value="1"/>
</dbReference>
<dbReference type="Gene3D" id="3.50.40.10">
    <property type="entry name" value="Phenylalanyl-trna Synthetase, Chain B, domain 3"/>
    <property type="match status" value="1"/>
</dbReference>
<dbReference type="Pfam" id="PF03483">
    <property type="entry name" value="B3_4"/>
    <property type="match status" value="1"/>
</dbReference>
<comment type="cofactor">
    <cofactor evidence="15">
        <name>Mg(2+)</name>
        <dbReference type="ChEBI" id="CHEBI:18420"/>
    </cofactor>
    <text evidence="15">Binds 2 magnesium ions per tetramer.</text>
</comment>
<reference evidence="21 22" key="2">
    <citation type="submission" date="2017-08" db="EMBL/GenBank/DDBJ databases">
        <authorList>
            <person name="de Groot N.N."/>
        </authorList>
    </citation>
    <scope>NUCLEOTIDE SEQUENCE [LARGE SCALE GENOMIC DNA]</scope>
    <source>
        <strain evidence="21">Orrdi1</strain>
    </source>
</reference>
<keyword evidence="5 16" id="KW-0820">tRNA-binding</keyword>
<dbReference type="SUPFAM" id="SSF56037">
    <property type="entry name" value="PheT/TilS domain"/>
    <property type="match status" value="1"/>
</dbReference>
<feature type="binding site" evidence="15">
    <location>
        <position position="457"/>
    </location>
    <ligand>
        <name>Mg(2+)</name>
        <dbReference type="ChEBI" id="CHEBI:18420"/>
        <note>shared with alpha subunit</note>
    </ligand>
</feature>
<evidence type="ECO:0000256" key="10">
    <source>
        <dbReference type="ARBA" id="ARBA00022842"/>
    </source>
</evidence>
<keyword evidence="22" id="KW-1185">Reference proteome</keyword>
<dbReference type="NCBIfam" id="TIGR00472">
    <property type="entry name" value="pheT_bact"/>
    <property type="match status" value="1"/>
</dbReference>
<evidence type="ECO:0000256" key="8">
    <source>
        <dbReference type="ARBA" id="ARBA00022741"/>
    </source>
</evidence>
<dbReference type="Gene3D" id="2.40.50.140">
    <property type="entry name" value="Nucleic acid-binding proteins"/>
    <property type="match status" value="1"/>
</dbReference>
<evidence type="ECO:0000256" key="15">
    <source>
        <dbReference type="HAMAP-Rule" id="MF_00283"/>
    </source>
</evidence>
<evidence type="ECO:0000256" key="11">
    <source>
        <dbReference type="ARBA" id="ARBA00022884"/>
    </source>
</evidence>
<dbReference type="STRING" id="1851544.ODI_03879"/>
<dbReference type="NCBIfam" id="NF045760">
    <property type="entry name" value="YtpR"/>
    <property type="match status" value="1"/>
</dbReference>
<dbReference type="Pfam" id="PF01588">
    <property type="entry name" value="tRNA_bind"/>
    <property type="match status" value="1"/>
</dbReference>
<comment type="similarity">
    <text evidence="2 15">Belongs to the phenylalanyl-tRNA synthetase beta subunit family. Type 1 subfamily.</text>
</comment>
<dbReference type="SMART" id="SM00873">
    <property type="entry name" value="B3_4"/>
    <property type="match status" value="1"/>
</dbReference>
<name>A0A1C3K741_9BURK</name>
<evidence type="ECO:0000256" key="13">
    <source>
        <dbReference type="ARBA" id="ARBA00023146"/>
    </source>
</evidence>
<dbReference type="Gene3D" id="3.30.56.10">
    <property type="match status" value="2"/>
</dbReference>
<evidence type="ECO:0000256" key="6">
    <source>
        <dbReference type="ARBA" id="ARBA00022598"/>
    </source>
</evidence>
<evidence type="ECO:0000259" key="19">
    <source>
        <dbReference type="PROSITE" id="PS51483"/>
    </source>
</evidence>
<dbReference type="GO" id="GO:0000049">
    <property type="term" value="F:tRNA binding"/>
    <property type="evidence" value="ECO:0007669"/>
    <property type="project" value="UniProtKB-UniRule"/>
</dbReference>
<evidence type="ECO:0000256" key="16">
    <source>
        <dbReference type="PROSITE-ProRule" id="PRU00209"/>
    </source>
</evidence>
<accession>A0A1C3K741</accession>
<keyword evidence="9 15" id="KW-0067">ATP-binding</keyword>
<dbReference type="InterPro" id="IPR005146">
    <property type="entry name" value="B3/B4_tRNA-bd"/>
</dbReference>
<dbReference type="SMART" id="SM00896">
    <property type="entry name" value="FDX-ACB"/>
    <property type="match status" value="1"/>
</dbReference>
<dbReference type="InterPro" id="IPR012340">
    <property type="entry name" value="NA-bd_OB-fold"/>
</dbReference>
<dbReference type="KEGG" id="odi:ODI_R2547"/>
<dbReference type="OrthoDB" id="9805455at2"/>
<keyword evidence="6 15" id="KW-0436">Ligase</keyword>
<evidence type="ECO:0000256" key="4">
    <source>
        <dbReference type="ARBA" id="ARBA00022490"/>
    </source>
</evidence>
<keyword evidence="4 15" id="KW-0963">Cytoplasm</keyword>
<keyword evidence="8 15" id="KW-0547">Nucleotide-binding</keyword>
<dbReference type="Proteomes" id="UP000078558">
    <property type="component" value="Chromosome I"/>
</dbReference>
<keyword evidence="13 15" id="KW-0030">Aminoacyl-tRNA synthetase</keyword>
<gene>
    <name evidence="15" type="primary">pheT</name>
    <name evidence="20" type="ORF">ODI_03879</name>
    <name evidence="21" type="ORF">ODI_R2547</name>
</gene>
<dbReference type="InterPro" id="IPR033714">
    <property type="entry name" value="tRNA_bind_bactPheRS"/>
</dbReference>
<evidence type="ECO:0000256" key="3">
    <source>
        <dbReference type="ARBA" id="ARBA00011209"/>
    </source>
</evidence>
<dbReference type="PROSITE" id="PS51447">
    <property type="entry name" value="FDX_ACB"/>
    <property type="match status" value="1"/>
</dbReference>
<dbReference type="PROSITE" id="PS50886">
    <property type="entry name" value="TRBD"/>
    <property type="match status" value="1"/>
</dbReference>
<evidence type="ECO:0000256" key="7">
    <source>
        <dbReference type="ARBA" id="ARBA00022723"/>
    </source>
</evidence>
<dbReference type="Pfam" id="PF03147">
    <property type="entry name" value="FDX-ACB"/>
    <property type="match status" value="1"/>
</dbReference>
<dbReference type="EMBL" id="LT907988">
    <property type="protein sequence ID" value="SOE50161.1"/>
    <property type="molecule type" value="Genomic_DNA"/>
</dbReference>
<dbReference type="InterPro" id="IPR041616">
    <property type="entry name" value="PheRS_beta_core"/>
</dbReference>
<dbReference type="GO" id="GO:0005524">
    <property type="term" value="F:ATP binding"/>
    <property type="evidence" value="ECO:0007669"/>
    <property type="project" value="UniProtKB-UniRule"/>
</dbReference>
<dbReference type="SUPFAM" id="SSF50249">
    <property type="entry name" value="Nucleic acid-binding proteins"/>
    <property type="match status" value="1"/>
</dbReference>
<dbReference type="SUPFAM" id="SSF54991">
    <property type="entry name" value="Anticodon-binding domain of PheRS"/>
    <property type="match status" value="1"/>
</dbReference>
<dbReference type="GO" id="GO:0006432">
    <property type="term" value="P:phenylalanyl-tRNA aminoacylation"/>
    <property type="evidence" value="ECO:0007669"/>
    <property type="project" value="UniProtKB-UniRule"/>
</dbReference>
<feature type="binding site" evidence="15">
    <location>
        <position position="466"/>
    </location>
    <ligand>
        <name>Mg(2+)</name>
        <dbReference type="ChEBI" id="CHEBI:18420"/>
        <note>shared with alpha subunit</note>
    </ligand>
</feature>
<feature type="domain" description="B5" evidence="19">
    <location>
        <begin position="404"/>
        <end position="479"/>
    </location>
</feature>
<dbReference type="PANTHER" id="PTHR10947">
    <property type="entry name" value="PHENYLALANYL-TRNA SYNTHETASE BETA CHAIN AND LEUCINE-RICH REPEAT-CONTAINING PROTEIN 47"/>
    <property type="match status" value="1"/>
</dbReference>
<dbReference type="InterPro" id="IPR009061">
    <property type="entry name" value="DNA-bd_dom_put_sf"/>
</dbReference>